<protein>
    <submittedName>
        <fullName evidence="1">Uncharacterized protein</fullName>
    </submittedName>
</protein>
<proteinExistence type="predicted"/>
<dbReference type="Proteomes" id="UP001569428">
    <property type="component" value="Unassembled WGS sequence"/>
</dbReference>
<evidence type="ECO:0000313" key="1">
    <source>
        <dbReference type="EMBL" id="MFA0812017.1"/>
    </source>
</evidence>
<dbReference type="EMBL" id="JBGMEK010000031">
    <property type="protein sequence ID" value="MFA0812017.1"/>
    <property type="molecule type" value="Genomic_DNA"/>
</dbReference>
<keyword evidence="2" id="KW-1185">Reference proteome</keyword>
<name>A0ABV4P168_9GAMM</name>
<accession>A0ABV4P168</accession>
<gene>
    <name evidence="1" type="ORF">ACCI49_13935</name>
</gene>
<evidence type="ECO:0000313" key="2">
    <source>
        <dbReference type="Proteomes" id="UP001569428"/>
    </source>
</evidence>
<dbReference type="RefSeq" id="WP_371839632.1">
    <property type="nucleotide sequence ID" value="NZ_JBGMEK010000031.1"/>
</dbReference>
<organism evidence="1 2">
    <name type="scientific">Microbulbifer epialgicus</name>
    <dbReference type="NCBI Taxonomy" id="393907"/>
    <lineage>
        <taxon>Bacteria</taxon>
        <taxon>Pseudomonadati</taxon>
        <taxon>Pseudomonadota</taxon>
        <taxon>Gammaproteobacteria</taxon>
        <taxon>Cellvibrionales</taxon>
        <taxon>Microbulbiferaceae</taxon>
        <taxon>Microbulbifer</taxon>
    </lineage>
</organism>
<reference evidence="1 2" key="1">
    <citation type="submission" date="2024-08" db="EMBL/GenBank/DDBJ databases">
        <authorList>
            <person name="Ishaq N."/>
        </authorList>
    </citation>
    <scope>NUCLEOTIDE SEQUENCE [LARGE SCALE GENOMIC DNA]</scope>
    <source>
        <strain evidence="1 2">DSM 18651</strain>
    </source>
</reference>
<sequence length="96" mass="10509">MDNGITSFGAYEGTAEQSETLIASGRWFPVNQATTEGRQTAEDLISSGFAYAHVQWGVTYFNDCAELDELLGLDEYDKGEVEAVASEDKQHAGRIK</sequence>
<comment type="caution">
    <text evidence="1">The sequence shown here is derived from an EMBL/GenBank/DDBJ whole genome shotgun (WGS) entry which is preliminary data.</text>
</comment>